<dbReference type="OrthoDB" id="197953at2157"/>
<gene>
    <name evidence="1" type="ORF">SAMN05192554_12933</name>
</gene>
<dbReference type="EMBL" id="FNIA01000029">
    <property type="protein sequence ID" value="SDN36466.1"/>
    <property type="molecule type" value="Genomic_DNA"/>
</dbReference>
<protein>
    <submittedName>
        <fullName evidence="1">Enamine deaminase RidA, house cleaning of reactive enamine intermediates, YjgF/YER057c/UK114 family</fullName>
    </submittedName>
</protein>
<evidence type="ECO:0000313" key="2">
    <source>
        <dbReference type="Proteomes" id="UP000199370"/>
    </source>
</evidence>
<dbReference type="AlphaFoldDB" id="A0A1H0ATN8"/>
<dbReference type="Gene3D" id="3.30.1330.40">
    <property type="entry name" value="RutC-like"/>
    <property type="match status" value="1"/>
</dbReference>
<proteinExistence type="predicted"/>
<accession>A0A1H0ATN8</accession>
<dbReference type="PANTHER" id="PTHR43857">
    <property type="entry name" value="BLR7761 PROTEIN"/>
    <property type="match status" value="1"/>
</dbReference>
<dbReference type="Proteomes" id="UP000199370">
    <property type="component" value="Unassembled WGS sequence"/>
</dbReference>
<dbReference type="SUPFAM" id="SSF55298">
    <property type="entry name" value="YjgF-like"/>
    <property type="match status" value="1"/>
</dbReference>
<dbReference type="InterPro" id="IPR006175">
    <property type="entry name" value="YjgF/YER057c/UK114"/>
</dbReference>
<dbReference type="InterPro" id="IPR035959">
    <property type="entry name" value="RutC-like_sf"/>
</dbReference>
<sequence>MRRTHVSSGTEWESTVGYSRAVRVGDRVVVSGTTATDDDGTVIGDGDPHAQAMQAFRNVESALAEADASLADVVRTRMFVADADDWAEVGRAHGEFFADVKPAATMVEVAGFVDDAMLVEVEAEAVVAE</sequence>
<dbReference type="Pfam" id="PF01042">
    <property type="entry name" value="Ribonuc_L-PSP"/>
    <property type="match status" value="1"/>
</dbReference>
<dbReference type="CDD" id="cd06154">
    <property type="entry name" value="YjgF_YER057c_UK114_like_6"/>
    <property type="match status" value="1"/>
</dbReference>
<name>A0A1H0ATN8_9EURY</name>
<dbReference type="PANTHER" id="PTHR43857:SF1">
    <property type="entry name" value="YJGH FAMILY PROTEIN"/>
    <property type="match status" value="1"/>
</dbReference>
<reference evidence="1 2" key="1">
    <citation type="submission" date="2016-10" db="EMBL/GenBank/DDBJ databases">
        <authorList>
            <person name="de Groot N.N."/>
        </authorList>
    </citation>
    <scope>NUCLEOTIDE SEQUENCE [LARGE SCALE GENOMIC DNA]</scope>
    <source>
        <strain evidence="2">EB21,IBRC-M 10013,KCTC 4048</strain>
    </source>
</reference>
<dbReference type="STRING" id="996166.SAMN05192554_12933"/>
<evidence type="ECO:0000313" key="1">
    <source>
        <dbReference type="EMBL" id="SDN36466.1"/>
    </source>
</evidence>
<keyword evidence="2" id="KW-1185">Reference proteome</keyword>
<organism evidence="1 2">
    <name type="scientific">Haloarchaeobius iranensis</name>
    <dbReference type="NCBI Taxonomy" id="996166"/>
    <lineage>
        <taxon>Archaea</taxon>
        <taxon>Methanobacteriati</taxon>
        <taxon>Methanobacteriota</taxon>
        <taxon>Stenosarchaea group</taxon>
        <taxon>Halobacteria</taxon>
        <taxon>Halobacteriales</taxon>
        <taxon>Halorubellaceae</taxon>
        <taxon>Haloarchaeobius</taxon>
    </lineage>
</organism>
<dbReference type="RefSeq" id="WP_089736109.1">
    <property type="nucleotide sequence ID" value="NZ_FNIA01000029.1"/>
</dbReference>